<name>A0A511D0K4_9PSEU</name>
<dbReference type="Proteomes" id="UP000321328">
    <property type="component" value="Unassembled WGS sequence"/>
</dbReference>
<dbReference type="EMBL" id="BJVI01000018">
    <property type="protein sequence ID" value="GEL18296.1"/>
    <property type="molecule type" value="Genomic_DNA"/>
</dbReference>
<feature type="region of interest" description="Disordered" evidence="1">
    <location>
        <begin position="1"/>
        <end position="27"/>
    </location>
</feature>
<comment type="caution">
    <text evidence="2">The sequence shown here is derived from an EMBL/GenBank/DDBJ whole genome shotgun (WGS) entry which is preliminary data.</text>
</comment>
<reference evidence="2 3" key="1">
    <citation type="submission" date="2019-07" db="EMBL/GenBank/DDBJ databases">
        <title>Whole genome shotgun sequence of Pseudonocardia asaccharolytica NBRC 16224.</title>
        <authorList>
            <person name="Hosoyama A."/>
            <person name="Uohara A."/>
            <person name="Ohji S."/>
            <person name="Ichikawa N."/>
        </authorList>
    </citation>
    <scope>NUCLEOTIDE SEQUENCE [LARGE SCALE GENOMIC DNA]</scope>
    <source>
        <strain evidence="2 3">NBRC 16224</strain>
    </source>
</reference>
<gene>
    <name evidence="2" type="ORF">PA7_21330</name>
</gene>
<evidence type="ECO:0000313" key="2">
    <source>
        <dbReference type="EMBL" id="GEL18296.1"/>
    </source>
</evidence>
<proteinExistence type="predicted"/>
<accession>A0A511D0K4</accession>
<feature type="region of interest" description="Disordered" evidence="1">
    <location>
        <begin position="44"/>
        <end position="74"/>
    </location>
</feature>
<dbReference type="AlphaFoldDB" id="A0A511D0K4"/>
<evidence type="ECO:0000313" key="3">
    <source>
        <dbReference type="Proteomes" id="UP000321328"/>
    </source>
</evidence>
<feature type="compositionally biased region" description="Basic and acidic residues" evidence="1">
    <location>
        <begin position="1"/>
        <end position="25"/>
    </location>
</feature>
<sequence>MRFDRSRRCAQHHVGDRPDANEHGAQKGPCSALAYAIVKPSACPRLPMDSNHTDRPGLRARPGRRVQNGVERTLPKLGNLWQGKSARVNR</sequence>
<keyword evidence="3" id="KW-1185">Reference proteome</keyword>
<evidence type="ECO:0000256" key="1">
    <source>
        <dbReference type="SAM" id="MobiDB-lite"/>
    </source>
</evidence>
<organism evidence="2 3">
    <name type="scientific">Pseudonocardia asaccharolytica DSM 44247 = NBRC 16224</name>
    <dbReference type="NCBI Taxonomy" id="1123024"/>
    <lineage>
        <taxon>Bacteria</taxon>
        <taxon>Bacillati</taxon>
        <taxon>Actinomycetota</taxon>
        <taxon>Actinomycetes</taxon>
        <taxon>Pseudonocardiales</taxon>
        <taxon>Pseudonocardiaceae</taxon>
        <taxon>Pseudonocardia</taxon>
    </lineage>
</organism>
<protein>
    <submittedName>
        <fullName evidence="2">Uncharacterized protein</fullName>
    </submittedName>
</protein>